<dbReference type="InterPro" id="IPR036390">
    <property type="entry name" value="WH_DNA-bd_sf"/>
</dbReference>
<dbReference type="Proteomes" id="UP000192448">
    <property type="component" value="Unassembled WGS sequence"/>
</dbReference>
<protein>
    <submittedName>
        <fullName evidence="3">Sugar kinase</fullName>
    </submittedName>
</protein>
<comment type="similarity">
    <text evidence="1">Belongs to the ROK (NagC/XylR) family.</text>
</comment>
<keyword evidence="3" id="KW-0808">Transferase</keyword>
<accession>A0A1X0AXX0</accession>
<dbReference type="InterPro" id="IPR036388">
    <property type="entry name" value="WH-like_DNA-bd_sf"/>
</dbReference>
<dbReference type="PANTHER" id="PTHR18964">
    <property type="entry name" value="ROK (REPRESSOR, ORF, KINASE) FAMILY"/>
    <property type="match status" value="1"/>
</dbReference>
<dbReference type="SUPFAM" id="SSF46785">
    <property type="entry name" value="Winged helix' DNA-binding domain"/>
    <property type="match status" value="1"/>
</dbReference>
<proteinExistence type="inferred from homology"/>
<dbReference type="OrthoDB" id="5174513at2"/>
<dbReference type="SUPFAM" id="SSF53067">
    <property type="entry name" value="Actin-like ATPase domain"/>
    <property type="match status" value="1"/>
</dbReference>
<dbReference type="Pfam" id="PF09339">
    <property type="entry name" value="HTH_IclR"/>
    <property type="match status" value="1"/>
</dbReference>
<dbReference type="Pfam" id="PF00480">
    <property type="entry name" value="ROK"/>
    <property type="match status" value="1"/>
</dbReference>
<dbReference type="Gene3D" id="1.10.10.10">
    <property type="entry name" value="Winged helix-like DNA-binding domain superfamily/Winged helix DNA-binding domain"/>
    <property type="match status" value="1"/>
</dbReference>
<organism evidence="3 4">
    <name type="scientific">Mycobacterium aquaticum</name>
    <dbReference type="NCBI Taxonomy" id="1927124"/>
    <lineage>
        <taxon>Bacteria</taxon>
        <taxon>Bacillati</taxon>
        <taxon>Actinomycetota</taxon>
        <taxon>Actinomycetes</taxon>
        <taxon>Mycobacteriales</taxon>
        <taxon>Mycobacteriaceae</taxon>
        <taxon>Mycobacterium</taxon>
    </lineage>
</organism>
<comment type="caution">
    <text evidence="3">The sequence shown here is derived from an EMBL/GenBank/DDBJ whole genome shotgun (WGS) entry which is preliminary data.</text>
</comment>
<dbReference type="InterPro" id="IPR043129">
    <property type="entry name" value="ATPase_NBD"/>
</dbReference>
<dbReference type="EMBL" id="MVHF01000014">
    <property type="protein sequence ID" value="ORA34914.1"/>
    <property type="molecule type" value="Genomic_DNA"/>
</dbReference>
<dbReference type="RefSeq" id="WP_083164986.1">
    <property type="nucleotide sequence ID" value="NZ_MVHF01000014.1"/>
</dbReference>
<dbReference type="AlphaFoldDB" id="A0A1X0AXX0"/>
<keyword evidence="4" id="KW-1185">Reference proteome</keyword>
<dbReference type="InterPro" id="IPR005471">
    <property type="entry name" value="Tscrpt_reg_IclR_N"/>
</dbReference>
<name>A0A1X0AXX0_9MYCO</name>
<dbReference type="GO" id="GO:0016301">
    <property type="term" value="F:kinase activity"/>
    <property type="evidence" value="ECO:0007669"/>
    <property type="project" value="UniProtKB-KW"/>
</dbReference>
<dbReference type="PANTHER" id="PTHR18964:SF173">
    <property type="entry name" value="GLUCOKINASE"/>
    <property type="match status" value="1"/>
</dbReference>
<feature type="domain" description="HTH iclR-type" evidence="2">
    <location>
        <begin position="16"/>
        <end position="61"/>
    </location>
</feature>
<dbReference type="InterPro" id="IPR000600">
    <property type="entry name" value="ROK"/>
</dbReference>
<evidence type="ECO:0000313" key="3">
    <source>
        <dbReference type="EMBL" id="ORA34914.1"/>
    </source>
</evidence>
<sequence length="402" mass="42028">MTSSHDRPKRVLGRTARAGEILELVRSGEAETVTQLAKSLGVARSTINERIDLLQRIGLLSTAGEATFGRGRPANILAFNAKAGVTLAALVGMSGTLLAITDLEAGVLWRTQVQFDISRGPEAFVELLCTEFLAALTDLDIPPSDVYGVGIGVPGDVEISTAPPVSSDLPSQKWTNFPLAERVSQRLNAPTFVDRDVNLMALGEHRTGWRDADVLVSLKVGTVVACGLVIGESVVRGSSLMVGEIGHTKLAGVDRACLCGSRGCLNTVAGGPAMAEEIAAQGYDAHTARDVAELANAGVVPAGVAVREAGRRVGEVMATVVNLLNPDVITVWGYLVDAGDQFLVGMQESIYKFALPTSARAVTIARARLGDDAGLRGAALTVIEHALSADAVDRLVTTAQTG</sequence>
<dbReference type="Gene3D" id="3.30.420.40">
    <property type="match status" value="2"/>
</dbReference>
<evidence type="ECO:0000313" key="4">
    <source>
        <dbReference type="Proteomes" id="UP000192448"/>
    </source>
</evidence>
<evidence type="ECO:0000256" key="1">
    <source>
        <dbReference type="ARBA" id="ARBA00006479"/>
    </source>
</evidence>
<dbReference type="GO" id="GO:0006355">
    <property type="term" value="P:regulation of DNA-templated transcription"/>
    <property type="evidence" value="ECO:0007669"/>
    <property type="project" value="InterPro"/>
</dbReference>
<dbReference type="STRING" id="1927124.BST13_15900"/>
<evidence type="ECO:0000259" key="2">
    <source>
        <dbReference type="Pfam" id="PF09339"/>
    </source>
</evidence>
<reference evidence="3 4" key="1">
    <citation type="submission" date="2017-02" db="EMBL/GenBank/DDBJ databases">
        <title>The new phylogeny of genus Mycobacterium.</title>
        <authorList>
            <person name="Tortoli E."/>
            <person name="Trovato A."/>
            <person name="Cirillo D.M."/>
        </authorList>
    </citation>
    <scope>NUCLEOTIDE SEQUENCE [LARGE SCALE GENOMIC DNA]</scope>
    <source>
        <strain evidence="3 4">RW6</strain>
    </source>
</reference>
<gene>
    <name evidence="3" type="ORF">BST13_15900</name>
</gene>
<keyword evidence="3" id="KW-0418">Kinase</keyword>
<dbReference type="GO" id="GO:0003677">
    <property type="term" value="F:DNA binding"/>
    <property type="evidence" value="ECO:0007669"/>
    <property type="project" value="InterPro"/>
</dbReference>